<evidence type="ECO:0000313" key="2">
    <source>
        <dbReference type="EMBL" id="KAJ4489911.1"/>
    </source>
</evidence>
<evidence type="ECO:0000313" key="3">
    <source>
        <dbReference type="Proteomes" id="UP001150266"/>
    </source>
</evidence>
<comment type="caution">
    <text evidence="2">The sequence shown here is derived from an EMBL/GenBank/DDBJ whole genome shotgun (WGS) entry which is preliminary data.</text>
</comment>
<dbReference type="Proteomes" id="UP001150266">
    <property type="component" value="Unassembled WGS sequence"/>
</dbReference>
<gene>
    <name evidence="2" type="ORF">J3R30DRAFT_3417274</name>
</gene>
<evidence type="ECO:0008006" key="4">
    <source>
        <dbReference type="Google" id="ProtNLM"/>
    </source>
</evidence>
<name>A0A9W9DYK6_9AGAR</name>
<accession>A0A9W9DYK6</accession>
<keyword evidence="1" id="KW-0732">Signal</keyword>
<evidence type="ECO:0000256" key="1">
    <source>
        <dbReference type="SAM" id="SignalP"/>
    </source>
</evidence>
<organism evidence="2 3">
    <name type="scientific">Lentinula aciculospora</name>
    <dbReference type="NCBI Taxonomy" id="153920"/>
    <lineage>
        <taxon>Eukaryota</taxon>
        <taxon>Fungi</taxon>
        <taxon>Dikarya</taxon>
        <taxon>Basidiomycota</taxon>
        <taxon>Agaricomycotina</taxon>
        <taxon>Agaricomycetes</taxon>
        <taxon>Agaricomycetidae</taxon>
        <taxon>Agaricales</taxon>
        <taxon>Marasmiineae</taxon>
        <taxon>Omphalotaceae</taxon>
        <taxon>Lentinula</taxon>
    </lineage>
</organism>
<reference evidence="2" key="1">
    <citation type="submission" date="2022-08" db="EMBL/GenBank/DDBJ databases">
        <title>A Global Phylogenomic Analysis of the Shiitake Genus Lentinula.</title>
        <authorList>
            <consortium name="DOE Joint Genome Institute"/>
            <person name="Sierra-Patev S."/>
            <person name="Min B."/>
            <person name="Naranjo-Ortiz M."/>
            <person name="Looney B."/>
            <person name="Konkel Z."/>
            <person name="Slot J.C."/>
            <person name="Sakamoto Y."/>
            <person name="Steenwyk J.L."/>
            <person name="Rokas A."/>
            <person name="Carro J."/>
            <person name="Camarero S."/>
            <person name="Ferreira P."/>
            <person name="Molpeceres G."/>
            <person name="Ruiz-Duenas F.J."/>
            <person name="Serrano A."/>
            <person name="Henrissat B."/>
            <person name="Drula E."/>
            <person name="Hughes K.W."/>
            <person name="Mata J.L."/>
            <person name="Ishikawa N.K."/>
            <person name="Vargas-Isla R."/>
            <person name="Ushijima S."/>
            <person name="Smith C.A."/>
            <person name="Ahrendt S."/>
            <person name="Andreopoulos W."/>
            <person name="He G."/>
            <person name="Labutti K."/>
            <person name="Lipzen A."/>
            <person name="Ng V."/>
            <person name="Riley R."/>
            <person name="Sandor L."/>
            <person name="Barry K."/>
            <person name="Martinez A.T."/>
            <person name="Xiao Y."/>
            <person name="Gibbons J.G."/>
            <person name="Terashima K."/>
            <person name="Grigoriev I.V."/>
            <person name="Hibbett D.S."/>
        </authorList>
    </citation>
    <scope>NUCLEOTIDE SEQUENCE</scope>
    <source>
        <strain evidence="2">JLM2183</strain>
    </source>
</reference>
<keyword evidence="3" id="KW-1185">Reference proteome</keyword>
<feature type="signal peptide" evidence="1">
    <location>
        <begin position="1"/>
        <end position="25"/>
    </location>
</feature>
<proteinExistence type="predicted"/>
<protein>
    <recommendedName>
        <fullName evidence="4">Secreted protein</fullName>
    </recommendedName>
</protein>
<feature type="chain" id="PRO_5040941178" description="Secreted protein" evidence="1">
    <location>
        <begin position="26"/>
        <end position="101"/>
    </location>
</feature>
<dbReference type="AlphaFoldDB" id="A0A9W9DYK6"/>
<dbReference type="EMBL" id="JAOTPV010000001">
    <property type="protein sequence ID" value="KAJ4489911.1"/>
    <property type="molecule type" value="Genomic_DNA"/>
</dbReference>
<sequence length="101" mass="11332">MLSTVMKNILFFGTILSFGSDIICAWNKPEPNSRCTSVFLTLMPGCSFDNWSRYLCTEERGGGLTEWYLSGTNTMSSHIFVPESKSFEGSCLANNFLSFFI</sequence>